<dbReference type="AlphaFoldDB" id="K9B0A6"/>
<dbReference type="PATRIC" id="fig|1229781.4.peg.1679"/>
<accession>K9B0A6</accession>
<organism evidence="1 2">
    <name type="scientific">Brevibacterium casei S18</name>
    <dbReference type="NCBI Taxonomy" id="1229781"/>
    <lineage>
        <taxon>Bacteria</taxon>
        <taxon>Bacillati</taxon>
        <taxon>Actinomycetota</taxon>
        <taxon>Actinomycetes</taxon>
        <taxon>Micrococcales</taxon>
        <taxon>Brevibacteriaceae</taxon>
        <taxon>Brevibacterium</taxon>
    </lineage>
</organism>
<dbReference type="RefSeq" id="WP_009377647.1">
    <property type="nucleotide sequence ID" value="NZ_AMSP01000006.1"/>
</dbReference>
<proteinExistence type="predicted"/>
<dbReference type="Proteomes" id="UP000009879">
    <property type="component" value="Unassembled WGS sequence"/>
</dbReference>
<dbReference type="EMBL" id="AMSP01000006">
    <property type="protein sequence ID" value="EKU47230.1"/>
    <property type="molecule type" value="Genomic_DNA"/>
</dbReference>
<comment type="caution">
    <text evidence="1">The sequence shown here is derived from an EMBL/GenBank/DDBJ whole genome shotgun (WGS) entry which is preliminary data.</text>
</comment>
<evidence type="ECO:0000313" key="2">
    <source>
        <dbReference type="Proteomes" id="UP000009879"/>
    </source>
</evidence>
<reference evidence="1 2" key="1">
    <citation type="submission" date="2012-09" db="EMBL/GenBank/DDBJ databases">
        <title>Genome Sequence of Brevibacterium casei S18.</title>
        <authorList>
            <person name="Sharma R."/>
            <person name="Singh A."/>
            <person name="Jangir P.K."/>
        </authorList>
    </citation>
    <scope>NUCLEOTIDE SEQUENCE [LARGE SCALE GENOMIC DNA]</scope>
    <source>
        <strain evidence="1 2">S18</strain>
    </source>
</reference>
<protein>
    <submittedName>
        <fullName evidence="1">Uncharacterized protein</fullName>
    </submittedName>
</protein>
<sequence length="449" mass="50466">MDQSDAPSPAQQNLEIARMFTSAIGTAFTSDRVIERNDGSMSVGHQKQEATAQALLDYILNQDDEAAAFGRALKLPKAGRLDVGKEVTLSDGRRVDHSLSVGDEYVAFIEDKLWASFGVEQLYDYVQELQSWNADGQLIVIVPGRRRDEAQREIDRSAIGIHTRIIAWVDLPTLMKGKSKKLYLWEALSRFATEVGSSNLLTMSAKGSFPQLRDVAESISQYLDSAAEIAATYLEERAAAENGVSRLREFKFSTHRGNDRAWLQAGATQREKWGLDIEPGYNGQSSIWLYHQSARSDLSMQIGYFKHGLSAAARERIRQVARKGVNENRVLDLRGLNTHRLGTFLTPSAQDALKVLMQVFDIRTAENYLPKETTFRGVNDGPSRHGMKFVLDNREVEAFMGPPVGKPWIRPSIFIRDDDGEREVRPLKRDSGKQYVERVWAEISARLTT</sequence>
<name>K9B0A6_9MICO</name>
<evidence type="ECO:0000313" key="1">
    <source>
        <dbReference type="EMBL" id="EKU47230.1"/>
    </source>
</evidence>
<keyword evidence="2" id="KW-1185">Reference proteome</keyword>
<gene>
    <name evidence="1" type="ORF">C272_08372</name>
</gene>